<protein>
    <recommendedName>
        <fullName evidence="4">Transmembrane protein</fullName>
    </recommendedName>
</protein>
<feature type="transmembrane region" description="Helical" evidence="1">
    <location>
        <begin position="107"/>
        <end position="128"/>
    </location>
</feature>
<reference evidence="2 3" key="1">
    <citation type="submission" date="2020-08" db="EMBL/GenBank/DDBJ databases">
        <title>Stenotrophomonas tumulicola JCM 30961.</title>
        <authorList>
            <person name="Deng Y."/>
        </authorList>
    </citation>
    <scope>NUCLEOTIDE SEQUENCE [LARGE SCALE GENOMIC DNA]</scope>
    <source>
        <strain evidence="2 3">JCM 30961</strain>
    </source>
</reference>
<comment type="caution">
    <text evidence="2">The sequence shown here is derived from an EMBL/GenBank/DDBJ whole genome shotgun (WGS) entry which is preliminary data.</text>
</comment>
<organism evidence="2 3">
    <name type="scientific">Stenotrophomonas tumulicola</name>
    <dbReference type="NCBI Taxonomy" id="1685415"/>
    <lineage>
        <taxon>Bacteria</taxon>
        <taxon>Pseudomonadati</taxon>
        <taxon>Pseudomonadota</taxon>
        <taxon>Gammaproteobacteria</taxon>
        <taxon>Lysobacterales</taxon>
        <taxon>Lysobacteraceae</taxon>
        <taxon>Stenotrophomonas</taxon>
    </lineage>
</organism>
<dbReference type="AlphaFoldDB" id="A0A7W3FK75"/>
<feature type="transmembrane region" description="Helical" evidence="1">
    <location>
        <begin position="16"/>
        <end position="42"/>
    </location>
</feature>
<evidence type="ECO:0000313" key="3">
    <source>
        <dbReference type="Proteomes" id="UP000547058"/>
    </source>
</evidence>
<sequence length="159" mass="16999">MKTVTCMDSLEKFTKVVLSMIIGGILALTILLLGCFLIDLIAGLTKPVIYNDTAVGSSGDSSFGQGHGMWLIFMSPLALLFGAVVLSFPVYHLLFRLAIGHKVPERIQMVWATIACCVVGAIAGYYLGLSFIGGAVWGGSLGLLLAVPTVWLRSRHQKA</sequence>
<evidence type="ECO:0008006" key="4">
    <source>
        <dbReference type="Google" id="ProtNLM"/>
    </source>
</evidence>
<keyword evidence="1" id="KW-0812">Transmembrane</keyword>
<dbReference type="Proteomes" id="UP000547058">
    <property type="component" value="Unassembled WGS sequence"/>
</dbReference>
<evidence type="ECO:0000313" key="2">
    <source>
        <dbReference type="EMBL" id="MBA8680761.1"/>
    </source>
</evidence>
<proteinExistence type="predicted"/>
<name>A0A7W3FK75_9GAMM</name>
<keyword evidence="3" id="KW-1185">Reference proteome</keyword>
<keyword evidence="1" id="KW-0472">Membrane</keyword>
<feature type="transmembrane region" description="Helical" evidence="1">
    <location>
        <begin position="134"/>
        <end position="152"/>
    </location>
</feature>
<dbReference type="EMBL" id="JACGXS010000001">
    <property type="protein sequence ID" value="MBA8680761.1"/>
    <property type="molecule type" value="Genomic_DNA"/>
</dbReference>
<accession>A0A7W3FK75</accession>
<evidence type="ECO:0000256" key="1">
    <source>
        <dbReference type="SAM" id="Phobius"/>
    </source>
</evidence>
<keyword evidence="1" id="KW-1133">Transmembrane helix</keyword>
<feature type="transmembrane region" description="Helical" evidence="1">
    <location>
        <begin position="70"/>
        <end position="95"/>
    </location>
</feature>
<gene>
    <name evidence="2" type="ORF">H4O11_02940</name>
</gene>
<dbReference type="PROSITE" id="PS51257">
    <property type="entry name" value="PROKAR_LIPOPROTEIN"/>
    <property type="match status" value="1"/>
</dbReference>